<evidence type="ECO:0000256" key="2">
    <source>
        <dbReference type="ARBA" id="ARBA00022723"/>
    </source>
</evidence>
<evidence type="ECO:0000256" key="1">
    <source>
        <dbReference type="ARBA" id="ARBA00009792"/>
    </source>
</evidence>
<dbReference type="GO" id="GO:0006013">
    <property type="term" value="P:mannose metabolic process"/>
    <property type="evidence" value="ECO:0007669"/>
    <property type="project" value="InterPro"/>
</dbReference>
<dbReference type="RefSeq" id="WP_115503068.1">
    <property type="nucleotide sequence ID" value="NZ_CABMMK010000005.1"/>
</dbReference>
<dbReference type="Pfam" id="PF09261">
    <property type="entry name" value="Alpha-mann_mid"/>
    <property type="match status" value="1"/>
</dbReference>
<evidence type="ECO:0000256" key="4">
    <source>
        <dbReference type="ARBA" id="ARBA00023295"/>
    </source>
</evidence>
<proteinExistence type="inferred from homology"/>
<organism evidence="6 7">
    <name type="scientific">Bacteroides intestinalis</name>
    <dbReference type="NCBI Taxonomy" id="329854"/>
    <lineage>
        <taxon>Bacteria</taxon>
        <taxon>Pseudomonadati</taxon>
        <taxon>Bacteroidota</taxon>
        <taxon>Bacteroidia</taxon>
        <taxon>Bacteroidales</taxon>
        <taxon>Bacteroidaceae</taxon>
        <taxon>Bacteroides</taxon>
    </lineage>
</organism>
<feature type="domain" description="Glycoside hydrolase family 38 central" evidence="5">
    <location>
        <begin position="302"/>
        <end position="380"/>
    </location>
</feature>
<dbReference type="GO" id="GO:0004559">
    <property type="term" value="F:alpha-mannosidase activity"/>
    <property type="evidence" value="ECO:0007669"/>
    <property type="project" value="InterPro"/>
</dbReference>
<accession>A0A3E4KWA8</accession>
<dbReference type="GO" id="GO:0009313">
    <property type="term" value="P:oligosaccharide catabolic process"/>
    <property type="evidence" value="ECO:0007669"/>
    <property type="project" value="TreeGrafter"/>
</dbReference>
<dbReference type="Gene3D" id="2.70.98.30">
    <property type="entry name" value="Golgi alpha-mannosidase II, domain 4"/>
    <property type="match status" value="1"/>
</dbReference>
<gene>
    <name evidence="6" type="ORF">DWX27_18420</name>
</gene>
<dbReference type="Gene3D" id="2.60.40.1180">
    <property type="entry name" value="Golgi alpha-mannosidase II"/>
    <property type="match status" value="1"/>
</dbReference>
<comment type="caution">
    <text evidence="6">The sequence shown here is derived from an EMBL/GenBank/DDBJ whole genome shotgun (WGS) entry which is preliminary data.</text>
</comment>
<keyword evidence="4" id="KW-0326">Glycosidase</keyword>
<keyword evidence="3" id="KW-0378">Hydrolase</keyword>
<dbReference type="InterPro" id="IPR041147">
    <property type="entry name" value="GH38_C"/>
</dbReference>
<dbReference type="InterPro" id="IPR000602">
    <property type="entry name" value="Glyco_hydro_38_N"/>
</dbReference>
<dbReference type="SUPFAM" id="SSF88713">
    <property type="entry name" value="Glycoside hydrolase/deacetylase"/>
    <property type="match status" value="1"/>
</dbReference>
<dbReference type="GO" id="GO:0030246">
    <property type="term" value="F:carbohydrate binding"/>
    <property type="evidence" value="ECO:0007669"/>
    <property type="project" value="InterPro"/>
</dbReference>
<dbReference type="InterPro" id="IPR028995">
    <property type="entry name" value="Glyco_hydro_57/38_cen_sf"/>
</dbReference>
<dbReference type="Proteomes" id="UP000284772">
    <property type="component" value="Unassembled WGS sequence"/>
</dbReference>
<dbReference type="InterPro" id="IPR037094">
    <property type="entry name" value="Glyco_hydro_38_cen_sf"/>
</dbReference>
<comment type="similarity">
    <text evidence="1">Belongs to the glycosyl hydrolase 38 family.</text>
</comment>
<dbReference type="InterPro" id="IPR011013">
    <property type="entry name" value="Gal_mutarotase_sf_dom"/>
</dbReference>
<dbReference type="SUPFAM" id="SSF88688">
    <property type="entry name" value="Families 57/38 glycoside transferase middle domain"/>
    <property type="match status" value="1"/>
</dbReference>
<dbReference type="GO" id="GO:0046872">
    <property type="term" value="F:metal ion binding"/>
    <property type="evidence" value="ECO:0007669"/>
    <property type="project" value="UniProtKB-KW"/>
</dbReference>
<dbReference type="Gene3D" id="1.20.1270.50">
    <property type="entry name" value="Glycoside hydrolase family 38, central domain"/>
    <property type="match status" value="1"/>
</dbReference>
<dbReference type="PANTHER" id="PTHR46017">
    <property type="entry name" value="ALPHA-MANNOSIDASE 2C1"/>
    <property type="match status" value="1"/>
</dbReference>
<evidence type="ECO:0000313" key="7">
    <source>
        <dbReference type="Proteomes" id="UP000284772"/>
    </source>
</evidence>
<dbReference type="InterPro" id="IPR027291">
    <property type="entry name" value="Glyco_hydro_38_N_sf"/>
</dbReference>
<dbReference type="AlphaFoldDB" id="A0A3E4KWA8"/>
<dbReference type="CDD" id="cd10789">
    <property type="entry name" value="GH38N_AMII_ER_cytosolic"/>
    <property type="match status" value="1"/>
</dbReference>
<dbReference type="InterPro" id="IPR011330">
    <property type="entry name" value="Glyco_hydro/deAcase_b/a-brl"/>
</dbReference>
<evidence type="ECO:0000313" key="6">
    <source>
        <dbReference type="EMBL" id="RGT48588.1"/>
    </source>
</evidence>
<sequence>MKKILCCILSLFCFVQILYSQQKEYKAYLVATAHFDTQWNWDVRESIDDYLHRTMVQNFWLFERFPNYIFNFESAQKYAWMKEYYPHEYELVKKYIKAGRWNVVGSAWEATDPNIPSSESFFRNVLLGQEFYKKEFDVKSNDIYLPDCFGFGYTLPTIAAHCGLIGFSTQKLQWRKNPYFGEKEKMPFKIGLWQGLDGARIMAVLDAGGYGTSYYYDDISINRRILERAKLGPDNTAYSYYGVGDRGGSPTLPSVYSLEKSLKADGPLEIISAKAGQIYEDYYPFEKHPELPVYGGELLMDVHGVGCYTSQAAMKHFNRRNEHLADAAERASVVAETLGGLEYPSDALRENWQRFLWHQFHDDLTGTSIPQSYTFSWNDELIAQTRFAETITTAVGAVSRALDTKVKGMPVVVYNPVASSRRDVVKATVKMDKRPSGIKVTSQKGENMPAQLISWENGIAEVLFVAQVDPLSFSVYSIQPGRTSSSGKLLAKNGTLENTIYKIALNEQGDIASIFDKKNNRELVQTGKPFRLMMFTENLSTDYPAWEIYKKVLDGPSISITDNVKITVAENGPLRASLRVERTHEDSRFVQYITLTDGAEDDRIEISNEFDWQGKKALLKAEFPTTISNEKATYDLGLGYVKRGNNIENSFEVLGHQWADLTADDASYGISILNESKYGWDKPDNNTIRLTLLHTPQPGKHYTYQDHQDHGHHAFRYAIVGHKEDAAQAGIAWKAENFNQPLLAFTTTKHAGKLGRSYSFARTDRPQVAVKAIKKAEDGRGYIVRINEIYGSSYDQAYIEFASDIENAKEVNGIEEGKGEVTFSGNRLIVSGKAFQPRTFRVTFKQKPLLTVPECQPLELPYNAVALTTDEFNRAGNFDRQGNSLAAELMPEKILSDGVEFSIQNDPAIFNYVRANGDTILLPEHHGMDKLFLLVTSVKDDRRATFLVDDKPYQVNVPYYSGFYGQWGWKGESEGYIKDASIGYIANHKHSAHKGNDSYNFAYLYKVCLDIPANARMLVLSKDAGIALFAATLTGNQNYDTEPITEMRVLPYLTKQIEYTSEPVPFYRERSAW</sequence>
<dbReference type="PANTHER" id="PTHR46017:SF1">
    <property type="entry name" value="ALPHA-MANNOSIDASE 2C1"/>
    <property type="match status" value="1"/>
</dbReference>
<dbReference type="Gene3D" id="3.20.110.10">
    <property type="entry name" value="Glycoside hydrolase 38, N terminal domain"/>
    <property type="match status" value="1"/>
</dbReference>
<dbReference type="Pfam" id="PF07748">
    <property type="entry name" value="Glyco_hydro_38C"/>
    <property type="match status" value="1"/>
</dbReference>
<keyword evidence="2" id="KW-0479">Metal-binding</keyword>
<reference evidence="6 7" key="1">
    <citation type="submission" date="2018-08" db="EMBL/GenBank/DDBJ databases">
        <title>A genome reference for cultivated species of the human gut microbiota.</title>
        <authorList>
            <person name="Zou Y."/>
            <person name="Xue W."/>
            <person name="Luo G."/>
        </authorList>
    </citation>
    <scope>NUCLEOTIDE SEQUENCE [LARGE SCALE GENOMIC DNA]</scope>
    <source>
        <strain evidence="6 7">AF19-10AC</strain>
    </source>
</reference>
<protein>
    <submittedName>
        <fullName evidence="6">Alpha-mannosidase</fullName>
    </submittedName>
</protein>
<evidence type="ECO:0000256" key="3">
    <source>
        <dbReference type="ARBA" id="ARBA00022801"/>
    </source>
</evidence>
<dbReference type="SMART" id="SM00872">
    <property type="entry name" value="Alpha-mann_mid"/>
    <property type="match status" value="1"/>
</dbReference>
<dbReference type="SUPFAM" id="SSF74650">
    <property type="entry name" value="Galactose mutarotase-like"/>
    <property type="match status" value="1"/>
</dbReference>
<dbReference type="Pfam" id="PF17677">
    <property type="entry name" value="Glyco_hydro38C2"/>
    <property type="match status" value="1"/>
</dbReference>
<evidence type="ECO:0000259" key="5">
    <source>
        <dbReference type="SMART" id="SM00872"/>
    </source>
</evidence>
<dbReference type="InterPro" id="IPR015341">
    <property type="entry name" value="Glyco_hydro_38_cen"/>
</dbReference>
<name>A0A3E4KWA8_9BACE</name>
<dbReference type="InterPro" id="IPR011682">
    <property type="entry name" value="Glyco_hydro_38_C"/>
</dbReference>
<dbReference type="EMBL" id="QRWT01000026">
    <property type="protein sequence ID" value="RGT48588.1"/>
    <property type="molecule type" value="Genomic_DNA"/>
</dbReference>
<dbReference type="Pfam" id="PF01074">
    <property type="entry name" value="Glyco_hydro_38N"/>
    <property type="match status" value="1"/>
</dbReference>
<dbReference type="InterPro" id="IPR013780">
    <property type="entry name" value="Glyco_hydro_b"/>
</dbReference>